<protein>
    <submittedName>
        <fullName evidence="1">Uncharacterized protein</fullName>
    </submittedName>
</protein>
<dbReference type="EMBL" id="BPLR01011656">
    <property type="protein sequence ID" value="GIY47995.1"/>
    <property type="molecule type" value="Genomic_DNA"/>
</dbReference>
<reference evidence="1 2" key="1">
    <citation type="submission" date="2021-06" db="EMBL/GenBank/DDBJ databases">
        <title>Caerostris extrusa draft genome.</title>
        <authorList>
            <person name="Kono N."/>
            <person name="Arakawa K."/>
        </authorList>
    </citation>
    <scope>NUCLEOTIDE SEQUENCE [LARGE SCALE GENOMIC DNA]</scope>
</reference>
<evidence type="ECO:0000313" key="1">
    <source>
        <dbReference type="EMBL" id="GIY47995.1"/>
    </source>
</evidence>
<proteinExistence type="predicted"/>
<dbReference type="Proteomes" id="UP001054945">
    <property type="component" value="Unassembled WGS sequence"/>
</dbReference>
<comment type="caution">
    <text evidence="1">The sequence shown here is derived from an EMBL/GenBank/DDBJ whole genome shotgun (WGS) entry which is preliminary data.</text>
</comment>
<evidence type="ECO:0000313" key="2">
    <source>
        <dbReference type="Proteomes" id="UP001054945"/>
    </source>
</evidence>
<accession>A0AAV4TPC7</accession>
<gene>
    <name evidence="1" type="ORF">CEXT_780721</name>
</gene>
<sequence>MVRNQGNKFRSTSLLQLPMSSAKKTYTNAGETIFEKFFPERGVPRRNGRQVIDWLTPCDVGDCFNRQNSSEIERNIFSSIDPLSLLHFSSEGEKNDISFPPHGQCRQTIYTPRDKQRNPSLKEPFFESPLFRQTPAIQRCLVYYHIQQRDYIASGILKPISDIF</sequence>
<organism evidence="1 2">
    <name type="scientific">Caerostris extrusa</name>
    <name type="common">Bark spider</name>
    <name type="synonym">Caerostris bankana</name>
    <dbReference type="NCBI Taxonomy" id="172846"/>
    <lineage>
        <taxon>Eukaryota</taxon>
        <taxon>Metazoa</taxon>
        <taxon>Ecdysozoa</taxon>
        <taxon>Arthropoda</taxon>
        <taxon>Chelicerata</taxon>
        <taxon>Arachnida</taxon>
        <taxon>Araneae</taxon>
        <taxon>Araneomorphae</taxon>
        <taxon>Entelegynae</taxon>
        <taxon>Araneoidea</taxon>
        <taxon>Araneidae</taxon>
        <taxon>Caerostris</taxon>
    </lineage>
</organism>
<keyword evidence="2" id="KW-1185">Reference proteome</keyword>
<name>A0AAV4TPC7_CAEEX</name>
<dbReference type="AlphaFoldDB" id="A0AAV4TPC7"/>